<evidence type="ECO:0000313" key="1">
    <source>
        <dbReference type="EMBL" id="RZT66720.1"/>
    </source>
</evidence>
<keyword evidence="2" id="KW-1185">Reference proteome</keyword>
<proteinExistence type="predicted"/>
<reference evidence="1 2" key="1">
    <citation type="journal article" date="2015" name="Stand. Genomic Sci.">
        <title>Genomic Encyclopedia of Bacterial and Archaeal Type Strains, Phase III: the genomes of soil and plant-associated and newly described type strains.</title>
        <authorList>
            <person name="Whitman W.B."/>
            <person name="Woyke T."/>
            <person name="Klenk H.P."/>
            <person name="Zhou Y."/>
            <person name="Lilburn T.G."/>
            <person name="Beck B.J."/>
            <person name="De Vos P."/>
            <person name="Vandamme P."/>
            <person name="Eisen J.A."/>
            <person name="Garrity G."/>
            <person name="Hugenholtz P."/>
            <person name="Kyrpides N.C."/>
        </authorList>
    </citation>
    <scope>NUCLEOTIDE SEQUENCE [LARGE SCALE GENOMIC DNA]</scope>
    <source>
        <strain evidence="1 2">RF6</strain>
    </source>
</reference>
<name>A0A4Q7U1Z6_9MICO</name>
<dbReference type="Proteomes" id="UP000291832">
    <property type="component" value="Unassembled WGS sequence"/>
</dbReference>
<sequence>MRLPLFIQDIVTGGLDTEIADAFARIKEAQDAGDEAAVRFSEGDILRASVLRERLTGEAGNV</sequence>
<accession>A0A4Q7U1Z6</accession>
<dbReference type="EMBL" id="SHKI01000003">
    <property type="protein sequence ID" value="RZT66720.1"/>
    <property type="molecule type" value="Genomic_DNA"/>
</dbReference>
<evidence type="ECO:0000313" key="2">
    <source>
        <dbReference type="Proteomes" id="UP000291832"/>
    </source>
</evidence>
<organism evidence="1 2">
    <name type="scientific">Leucobacter luti</name>
    <dbReference type="NCBI Taxonomy" id="340320"/>
    <lineage>
        <taxon>Bacteria</taxon>
        <taxon>Bacillati</taxon>
        <taxon>Actinomycetota</taxon>
        <taxon>Actinomycetes</taxon>
        <taxon>Micrococcales</taxon>
        <taxon>Microbacteriaceae</taxon>
        <taxon>Leucobacter</taxon>
    </lineage>
</organism>
<dbReference type="AlphaFoldDB" id="A0A4Q7U1Z6"/>
<comment type="caution">
    <text evidence="1">The sequence shown here is derived from an EMBL/GenBank/DDBJ whole genome shotgun (WGS) entry which is preliminary data.</text>
</comment>
<protein>
    <submittedName>
        <fullName evidence="1">Uncharacterized protein</fullName>
    </submittedName>
</protein>
<gene>
    <name evidence="1" type="ORF">EV139_0847</name>
</gene>